<reference evidence="1 2" key="1">
    <citation type="submission" date="2022-05" db="EMBL/GenBank/DDBJ databases">
        <title>Genome Sequencing of Bee-Associated Microbes.</title>
        <authorList>
            <person name="Dunlap C."/>
        </authorList>
    </citation>
    <scope>NUCLEOTIDE SEQUENCE [LARGE SCALE GENOMIC DNA]</scope>
    <source>
        <strain evidence="1 2">NRRL NRS-750</strain>
    </source>
</reference>
<accession>A0ABT4E7I7</accession>
<dbReference type="Proteomes" id="UP001527090">
    <property type="component" value="Unassembled WGS sequence"/>
</dbReference>
<dbReference type="EMBL" id="JAMDLY010000010">
    <property type="protein sequence ID" value="MCY9529707.1"/>
    <property type="molecule type" value="Genomic_DNA"/>
</dbReference>
<organism evidence="1 2">
    <name type="scientific">Paenibacillus alvei</name>
    <name type="common">Bacillus alvei</name>
    <dbReference type="NCBI Taxonomy" id="44250"/>
    <lineage>
        <taxon>Bacteria</taxon>
        <taxon>Bacillati</taxon>
        <taxon>Bacillota</taxon>
        <taxon>Bacilli</taxon>
        <taxon>Bacillales</taxon>
        <taxon>Paenibacillaceae</taxon>
        <taxon>Paenibacillus</taxon>
    </lineage>
</organism>
<evidence type="ECO:0008006" key="3">
    <source>
        <dbReference type="Google" id="ProtNLM"/>
    </source>
</evidence>
<evidence type="ECO:0000313" key="2">
    <source>
        <dbReference type="Proteomes" id="UP001527090"/>
    </source>
</evidence>
<keyword evidence="2" id="KW-1185">Reference proteome</keyword>
<evidence type="ECO:0000313" key="1">
    <source>
        <dbReference type="EMBL" id="MCY9529707.1"/>
    </source>
</evidence>
<dbReference type="RefSeq" id="WP_090514674.1">
    <property type="nucleotide sequence ID" value="NZ_JAMDLY010000010.1"/>
</dbReference>
<name>A0ABT4E7I7_PAEAL</name>
<proteinExistence type="predicted"/>
<comment type="caution">
    <text evidence="1">The sequence shown here is derived from an EMBL/GenBank/DDBJ whole genome shotgun (WGS) entry which is preliminary data.</text>
</comment>
<gene>
    <name evidence="1" type="ORF">M5X04_10225</name>
</gene>
<protein>
    <recommendedName>
        <fullName evidence="3">Phage protein</fullName>
    </recommendedName>
</protein>
<sequence length="84" mass="10092">MKNYWNYRVIKKKWSEELYSYEVCEVYYENDRPTSWIWGKNVLSGGNEEDLKSNLNFVMKAFEKPVLEIIGDDESLREVKSDED</sequence>